<sequence>MNLRCQSCGAELVVAAESFTTVCPYCVAPSVVERPASVDRPVPAFALGFALTREVAAERVKHWLRTRHPWAHGGLKRASLQDVRGVYAPAWLYSARAESRYSASIGENYQETETYTTTENGKTVTKTRTVTKTEWRSLQGEHSEYVLDVLVTASRGLPNAELEALEPFDLRALARYEPALVAGWVAEEPSLSREDSLRQAREEARERIGRRLSAFMPGDSHRELRHDTRLEEESLDVCLVPVWVLAARYAPDAPPVRVVVNGQSGEVFGQVPVSWAKVLLTVLAVLALVLLLAWWFSRGGGR</sequence>
<dbReference type="Proteomes" id="UP000217257">
    <property type="component" value="Chromosome"/>
</dbReference>
<gene>
    <name evidence="2" type="ORF">CYFUS_007579</name>
</gene>
<organism evidence="2 3">
    <name type="scientific">Cystobacter fuscus</name>
    <dbReference type="NCBI Taxonomy" id="43"/>
    <lineage>
        <taxon>Bacteria</taxon>
        <taxon>Pseudomonadati</taxon>
        <taxon>Myxococcota</taxon>
        <taxon>Myxococcia</taxon>
        <taxon>Myxococcales</taxon>
        <taxon>Cystobacterineae</taxon>
        <taxon>Archangiaceae</taxon>
        <taxon>Cystobacter</taxon>
    </lineage>
</organism>
<dbReference type="EMBL" id="CP022098">
    <property type="protein sequence ID" value="ATB42102.1"/>
    <property type="molecule type" value="Genomic_DNA"/>
</dbReference>
<name>A0A250JF32_9BACT</name>
<protein>
    <recommendedName>
        <fullName evidence="4">Primosomal protein N' (Replication factor Y)-superfamily II helicase</fullName>
    </recommendedName>
</protein>
<reference evidence="2 3" key="1">
    <citation type="submission" date="2017-06" db="EMBL/GenBank/DDBJ databases">
        <title>Sequencing and comparative analysis of myxobacterial genomes.</title>
        <authorList>
            <person name="Rupp O."/>
            <person name="Goesmann A."/>
            <person name="Sogaard-Andersen L."/>
        </authorList>
    </citation>
    <scope>NUCLEOTIDE SEQUENCE [LARGE SCALE GENOMIC DNA]</scope>
    <source>
        <strain evidence="2 3">DSM 52655</strain>
    </source>
</reference>
<dbReference type="KEGG" id="cfus:CYFUS_007579"/>
<proteinExistence type="predicted"/>
<dbReference type="PANTHER" id="PTHR37826:SF3">
    <property type="entry name" value="J DOMAIN-CONTAINING PROTEIN"/>
    <property type="match status" value="1"/>
</dbReference>
<dbReference type="RefSeq" id="WP_095989710.1">
    <property type="nucleotide sequence ID" value="NZ_CP022098.1"/>
</dbReference>
<accession>A0A250JF32</accession>
<dbReference type="PANTHER" id="PTHR37826">
    <property type="entry name" value="FLOTILLIN BAND_7_5 DOMAIN PROTEIN"/>
    <property type="match status" value="1"/>
</dbReference>
<evidence type="ECO:0008006" key="4">
    <source>
        <dbReference type="Google" id="ProtNLM"/>
    </source>
</evidence>
<keyword evidence="1" id="KW-0812">Transmembrane</keyword>
<evidence type="ECO:0000256" key="1">
    <source>
        <dbReference type="SAM" id="Phobius"/>
    </source>
</evidence>
<dbReference type="AlphaFoldDB" id="A0A250JF32"/>
<evidence type="ECO:0000313" key="3">
    <source>
        <dbReference type="Proteomes" id="UP000217257"/>
    </source>
</evidence>
<keyword evidence="1" id="KW-1133">Transmembrane helix</keyword>
<feature type="transmembrane region" description="Helical" evidence="1">
    <location>
        <begin position="275"/>
        <end position="296"/>
    </location>
</feature>
<keyword evidence="1" id="KW-0472">Membrane</keyword>
<evidence type="ECO:0000313" key="2">
    <source>
        <dbReference type="EMBL" id="ATB42102.1"/>
    </source>
</evidence>